<feature type="region of interest" description="Disordered" evidence="6">
    <location>
        <begin position="229"/>
        <end position="248"/>
    </location>
</feature>
<dbReference type="EMBL" id="CP071060">
    <property type="protein sequence ID" value="QSI76477.1"/>
    <property type="molecule type" value="Genomic_DNA"/>
</dbReference>
<dbReference type="PANTHER" id="PTHR34183:SF1">
    <property type="entry name" value="ENDOLYTIC PEPTIDOGLYCAN TRANSGLYCOSYLASE RLPA"/>
    <property type="match status" value="1"/>
</dbReference>
<evidence type="ECO:0000313" key="9">
    <source>
        <dbReference type="EMBL" id="QSI76477.1"/>
    </source>
</evidence>
<keyword evidence="4" id="KW-0564">Palmitate</keyword>
<dbReference type="CDD" id="cd22268">
    <property type="entry name" value="DPBB_RlpA-like"/>
    <property type="match status" value="1"/>
</dbReference>
<feature type="chain" id="PRO_5047467038" description="Endolytic peptidoglycan transglycosylase RlpA" evidence="7">
    <location>
        <begin position="32"/>
        <end position="369"/>
    </location>
</feature>
<feature type="signal peptide" evidence="7">
    <location>
        <begin position="1"/>
        <end position="31"/>
    </location>
</feature>
<comment type="subcellular location">
    <subcellularLocation>
        <location evidence="4">Cell membrane</location>
        <topology evidence="4">Lipid-anchor</topology>
    </subcellularLocation>
</comment>
<dbReference type="InterPro" id="IPR036680">
    <property type="entry name" value="SPOR-like_sf"/>
</dbReference>
<evidence type="ECO:0000256" key="2">
    <source>
        <dbReference type="ARBA" id="ARBA00023239"/>
    </source>
</evidence>
<dbReference type="Gene3D" id="3.30.70.1070">
    <property type="entry name" value="Sporulation related repeat"/>
    <property type="match status" value="1"/>
</dbReference>
<dbReference type="Proteomes" id="UP000663570">
    <property type="component" value="Chromosome"/>
</dbReference>
<evidence type="ECO:0000256" key="3">
    <source>
        <dbReference type="ARBA" id="ARBA00023316"/>
    </source>
</evidence>
<evidence type="ECO:0000256" key="4">
    <source>
        <dbReference type="HAMAP-Rule" id="MF_02071"/>
    </source>
</evidence>
<dbReference type="InterPro" id="IPR036908">
    <property type="entry name" value="RlpA-like_sf"/>
</dbReference>
<comment type="function">
    <text evidence="4">Lytic transglycosylase with a strong preference for naked glycan strands that lack stem peptides.</text>
</comment>
<keyword evidence="2 4" id="KW-0456">Lyase</keyword>
<feature type="domain" description="SPOR" evidence="8">
    <location>
        <begin position="290"/>
        <end position="369"/>
    </location>
</feature>
<dbReference type="Pfam" id="PF03330">
    <property type="entry name" value="DPBB_1"/>
    <property type="match status" value="1"/>
</dbReference>
<dbReference type="InterPro" id="IPR012997">
    <property type="entry name" value="RplA"/>
</dbReference>
<sequence>MIRRVFRNGSTRLPVGTLSALAAALVLSACATSPAPVSPQPEARPQPPSASGSKPKVVQKKGGGYYKDDGPGDDIPDNLDSVPDAEPKAEPLHRFANNPYNVFGKEYVPAQQVAPYREQGLASWYGRKFHGKPTSSGEKYDMYGMTAAHPTLPIPSYARITNLRNGKSVIVRINDRGPFHTGRSIDLSYAAAYKLDYLDTGHTDVEIEAIVPEGIEVIAENIPPIRQRGPAPKRVPLKPVPPEPVEVASAKPAPAAPASTRVDAPVLAAAPISATAVTELKPLNTASPAAPKTSGIFLQLGAFASAANAESFRKFVSHEMSSLAGQLQVLALDGRFRLHAGPYASESEARGIADRISAALRFKPFVITR</sequence>
<reference evidence="9 10" key="1">
    <citation type="submission" date="2021-02" db="EMBL/GenBank/DDBJ databases">
        <title>Niveibacterium changnyeongensis HC41.</title>
        <authorList>
            <person name="Kang M."/>
        </authorList>
    </citation>
    <scope>NUCLEOTIDE SEQUENCE [LARGE SCALE GENOMIC DNA]</scope>
    <source>
        <strain evidence="9 10">HC41</strain>
    </source>
</reference>
<dbReference type="NCBIfam" id="TIGR00413">
    <property type="entry name" value="rlpA"/>
    <property type="match status" value="1"/>
</dbReference>
<dbReference type="PROSITE" id="PS51257">
    <property type="entry name" value="PROKAR_LIPOPROTEIN"/>
    <property type="match status" value="1"/>
</dbReference>
<dbReference type="InterPro" id="IPR007730">
    <property type="entry name" value="SPOR-like_dom"/>
</dbReference>
<dbReference type="Pfam" id="PF05036">
    <property type="entry name" value="SPOR"/>
    <property type="match status" value="1"/>
</dbReference>
<keyword evidence="4" id="KW-0472">Membrane</keyword>
<gene>
    <name evidence="4" type="primary">rlpA</name>
    <name evidence="9" type="ORF">JY500_18770</name>
</gene>
<name>A0ABX7M3Z8_9RHOO</name>
<evidence type="ECO:0000313" key="10">
    <source>
        <dbReference type="Proteomes" id="UP000663570"/>
    </source>
</evidence>
<accession>A0ABX7M3Z8</accession>
<protein>
    <recommendedName>
        <fullName evidence="4">Endolytic peptidoglycan transglycosylase RlpA</fullName>
        <ecNumber evidence="4">4.2.2.-</ecNumber>
    </recommendedName>
</protein>
<dbReference type="EC" id="4.2.2.-" evidence="4"/>
<evidence type="ECO:0000256" key="1">
    <source>
        <dbReference type="ARBA" id="ARBA00022729"/>
    </source>
</evidence>
<dbReference type="SUPFAM" id="SSF110997">
    <property type="entry name" value="Sporulation related repeat"/>
    <property type="match status" value="1"/>
</dbReference>
<keyword evidence="1 7" id="KW-0732">Signal</keyword>
<dbReference type="PROSITE" id="PS51724">
    <property type="entry name" value="SPOR"/>
    <property type="match status" value="1"/>
</dbReference>
<dbReference type="RefSeq" id="WP_206254147.1">
    <property type="nucleotide sequence ID" value="NZ_CP071060.1"/>
</dbReference>
<evidence type="ECO:0000256" key="6">
    <source>
        <dbReference type="SAM" id="MobiDB-lite"/>
    </source>
</evidence>
<proteinExistence type="inferred from homology"/>
<feature type="compositionally biased region" description="Pro residues" evidence="6">
    <location>
        <begin position="36"/>
        <end position="48"/>
    </location>
</feature>
<evidence type="ECO:0000256" key="5">
    <source>
        <dbReference type="RuleBase" id="RU003495"/>
    </source>
</evidence>
<dbReference type="SUPFAM" id="SSF50685">
    <property type="entry name" value="Barwin-like endoglucanases"/>
    <property type="match status" value="1"/>
</dbReference>
<keyword evidence="10" id="KW-1185">Reference proteome</keyword>
<keyword evidence="3 4" id="KW-0961">Cell wall biogenesis/degradation</keyword>
<comment type="similarity">
    <text evidence="4 5">Belongs to the RlpA family.</text>
</comment>
<dbReference type="Gene3D" id="2.40.40.10">
    <property type="entry name" value="RlpA-like domain"/>
    <property type="match status" value="1"/>
</dbReference>
<dbReference type="HAMAP" id="MF_02071">
    <property type="entry name" value="RlpA"/>
    <property type="match status" value="1"/>
</dbReference>
<evidence type="ECO:0000259" key="8">
    <source>
        <dbReference type="PROSITE" id="PS51724"/>
    </source>
</evidence>
<dbReference type="InterPro" id="IPR034718">
    <property type="entry name" value="RlpA"/>
</dbReference>
<keyword evidence="4" id="KW-1003">Cell membrane</keyword>
<dbReference type="InterPro" id="IPR009009">
    <property type="entry name" value="RlpA-like_DPBB"/>
</dbReference>
<feature type="region of interest" description="Disordered" evidence="6">
    <location>
        <begin position="33"/>
        <end position="91"/>
    </location>
</feature>
<dbReference type="PANTHER" id="PTHR34183">
    <property type="entry name" value="ENDOLYTIC PEPTIDOGLYCAN TRANSGLYCOSYLASE RLPA"/>
    <property type="match status" value="1"/>
</dbReference>
<organism evidence="9 10">
    <name type="scientific">Niveibacterium microcysteis</name>
    <dbReference type="NCBI Taxonomy" id="2811415"/>
    <lineage>
        <taxon>Bacteria</taxon>
        <taxon>Pseudomonadati</taxon>
        <taxon>Pseudomonadota</taxon>
        <taxon>Betaproteobacteria</taxon>
        <taxon>Rhodocyclales</taxon>
        <taxon>Rhodocyclaceae</taxon>
        <taxon>Niveibacterium</taxon>
    </lineage>
</organism>
<evidence type="ECO:0000256" key="7">
    <source>
        <dbReference type="SAM" id="SignalP"/>
    </source>
</evidence>
<keyword evidence="4" id="KW-0449">Lipoprotein</keyword>